<keyword evidence="3 6" id="KW-0547">Nucleotide-binding</keyword>
<dbReference type="Gene3D" id="1.10.510.10">
    <property type="entry name" value="Transferase(Phosphotransferase) domain 1"/>
    <property type="match status" value="1"/>
</dbReference>
<name>A0A7J7HL70_CAMSI</name>
<protein>
    <recommendedName>
        <fullName evidence="9">Protein kinase domain-containing protein</fullName>
    </recommendedName>
</protein>
<evidence type="ECO:0000313" key="10">
    <source>
        <dbReference type="EMBL" id="KAF5953630.1"/>
    </source>
</evidence>
<evidence type="ECO:0000256" key="8">
    <source>
        <dbReference type="SAM" id="MobiDB-lite"/>
    </source>
</evidence>
<reference evidence="10 11" key="2">
    <citation type="submission" date="2020-07" db="EMBL/GenBank/DDBJ databases">
        <title>Genome assembly of wild tea tree DASZ reveals pedigree and selection history of tea varieties.</title>
        <authorList>
            <person name="Zhang W."/>
        </authorList>
    </citation>
    <scope>NUCLEOTIDE SEQUENCE [LARGE SCALE GENOMIC DNA]</scope>
    <source>
        <strain evidence="11">cv. G240</strain>
        <tissue evidence="10">Leaf</tissue>
    </source>
</reference>
<comment type="similarity">
    <text evidence="7">Belongs to the protein kinase superfamily.</text>
</comment>
<evidence type="ECO:0000256" key="3">
    <source>
        <dbReference type="ARBA" id="ARBA00022741"/>
    </source>
</evidence>
<accession>A0A7J7HL70</accession>
<keyword evidence="5 6" id="KW-0067">ATP-binding</keyword>
<evidence type="ECO:0000256" key="6">
    <source>
        <dbReference type="PROSITE-ProRule" id="PRU10141"/>
    </source>
</evidence>
<organism evidence="10 11">
    <name type="scientific">Camellia sinensis</name>
    <name type="common">Tea plant</name>
    <name type="synonym">Thea sinensis</name>
    <dbReference type="NCBI Taxonomy" id="4442"/>
    <lineage>
        <taxon>Eukaryota</taxon>
        <taxon>Viridiplantae</taxon>
        <taxon>Streptophyta</taxon>
        <taxon>Embryophyta</taxon>
        <taxon>Tracheophyta</taxon>
        <taxon>Spermatophyta</taxon>
        <taxon>Magnoliopsida</taxon>
        <taxon>eudicotyledons</taxon>
        <taxon>Gunneridae</taxon>
        <taxon>Pentapetalae</taxon>
        <taxon>asterids</taxon>
        <taxon>Ericales</taxon>
        <taxon>Theaceae</taxon>
        <taxon>Camellia</taxon>
    </lineage>
</organism>
<dbReference type="InterPro" id="IPR001245">
    <property type="entry name" value="Ser-Thr/Tyr_kinase_cat_dom"/>
</dbReference>
<dbReference type="InterPro" id="IPR011009">
    <property type="entry name" value="Kinase-like_dom_sf"/>
</dbReference>
<dbReference type="Gene3D" id="3.30.200.20">
    <property type="entry name" value="Phosphorylase Kinase, domain 1"/>
    <property type="match status" value="1"/>
</dbReference>
<dbReference type="GO" id="GO:0004674">
    <property type="term" value="F:protein serine/threonine kinase activity"/>
    <property type="evidence" value="ECO:0007669"/>
    <property type="project" value="UniProtKB-KW"/>
</dbReference>
<dbReference type="InterPro" id="IPR008271">
    <property type="entry name" value="Ser/Thr_kinase_AS"/>
</dbReference>
<keyword evidence="4" id="KW-0418">Kinase</keyword>
<evidence type="ECO:0000256" key="2">
    <source>
        <dbReference type="ARBA" id="ARBA00022679"/>
    </source>
</evidence>
<dbReference type="FunFam" id="3.30.200.20:FF:000225">
    <property type="entry name" value="cold-responsive protein kinase 1"/>
    <property type="match status" value="1"/>
</dbReference>
<feature type="region of interest" description="Disordered" evidence="8">
    <location>
        <begin position="359"/>
        <end position="380"/>
    </location>
</feature>
<evidence type="ECO:0000256" key="7">
    <source>
        <dbReference type="RuleBase" id="RU000304"/>
    </source>
</evidence>
<dbReference type="InterPro" id="IPR017441">
    <property type="entry name" value="Protein_kinase_ATP_BS"/>
</dbReference>
<dbReference type="InterPro" id="IPR052059">
    <property type="entry name" value="CR_Ser/Thr_kinase"/>
</dbReference>
<dbReference type="SUPFAM" id="SSF56112">
    <property type="entry name" value="Protein kinase-like (PK-like)"/>
    <property type="match status" value="1"/>
</dbReference>
<dbReference type="SMART" id="SM00220">
    <property type="entry name" value="S_TKc"/>
    <property type="match status" value="1"/>
</dbReference>
<keyword evidence="1 7" id="KW-0723">Serine/threonine-protein kinase</keyword>
<feature type="binding site" evidence="6">
    <location>
        <position position="69"/>
    </location>
    <ligand>
        <name>ATP</name>
        <dbReference type="ChEBI" id="CHEBI:30616"/>
    </ligand>
</feature>
<sequence>MSCFGAFSSCKEKSETQTEEIATNNVRLFSYNSLRSATRDFHPSTRIGGGGFGVVYKGVLRDSTPVAIKCLSAQSKQGTNEFLTEINLISNTRHPNLVELIGCCIEGRNRILVYEYLENNSLASVILGSQSKCVTLAWPKRAAICMGTASGLAFLHEEAEPPIVHRDIKASNILLDGNFHPKIGDFGLAKLFPDNVTHVSTRVAGTVGYLAPEYALLGQLTKKADVYSFGVLVLEIISSRSSSKTAFGGDLLVLVEWVDMEARTHDLQVIIFIYVLIEMRMLLQAWKLREEGRLLDIVDPELTEYPEDEVTRFIKVALFCTQAASHQRPGMKQVVEMLSKDVILNEKLLTEPGVYFTNSSRHGAGGSSQETSSNKGKQSVNPSIIVSQLDSVTQMLPR</sequence>
<comment type="caution">
    <text evidence="10">The sequence shown here is derived from an EMBL/GenBank/DDBJ whole genome shotgun (WGS) entry which is preliminary data.</text>
</comment>
<dbReference type="AlphaFoldDB" id="A0A7J7HL70"/>
<dbReference type="Proteomes" id="UP000593564">
    <property type="component" value="Unassembled WGS sequence"/>
</dbReference>
<evidence type="ECO:0000256" key="5">
    <source>
        <dbReference type="ARBA" id="ARBA00022840"/>
    </source>
</evidence>
<dbReference type="PROSITE" id="PS00108">
    <property type="entry name" value="PROTEIN_KINASE_ST"/>
    <property type="match status" value="1"/>
</dbReference>
<evidence type="ECO:0000256" key="1">
    <source>
        <dbReference type="ARBA" id="ARBA00022527"/>
    </source>
</evidence>
<evidence type="ECO:0000313" key="11">
    <source>
        <dbReference type="Proteomes" id="UP000593564"/>
    </source>
</evidence>
<dbReference type="PROSITE" id="PS50011">
    <property type="entry name" value="PROTEIN_KINASE_DOM"/>
    <property type="match status" value="1"/>
</dbReference>
<dbReference type="CDD" id="cd14066">
    <property type="entry name" value="STKc_IRAK"/>
    <property type="match status" value="1"/>
</dbReference>
<evidence type="ECO:0000256" key="4">
    <source>
        <dbReference type="ARBA" id="ARBA00022777"/>
    </source>
</evidence>
<proteinExistence type="inferred from homology"/>
<dbReference type="GO" id="GO:0005524">
    <property type="term" value="F:ATP binding"/>
    <property type="evidence" value="ECO:0007669"/>
    <property type="project" value="UniProtKB-UniRule"/>
</dbReference>
<dbReference type="PROSITE" id="PS00107">
    <property type="entry name" value="PROTEIN_KINASE_ATP"/>
    <property type="match status" value="1"/>
</dbReference>
<reference evidence="11" key="1">
    <citation type="journal article" date="2020" name="Nat. Commun.">
        <title>Genome assembly of wild tea tree DASZ reveals pedigree and selection history of tea varieties.</title>
        <authorList>
            <person name="Zhang W."/>
            <person name="Zhang Y."/>
            <person name="Qiu H."/>
            <person name="Guo Y."/>
            <person name="Wan H."/>
            <person name="Zhang X."/>
            <person name="Scossa F."/>
            <person name="Alseekh S."/>
            <person name="Zhang Q."/>
            <person name="Wang P."/>
            <person name="Xu L."/>
            <person name="Schmidt M.H."/>
            <person name="Jia X."/>
            <person name="Li D."/>
            <person name="Zhu A."/>
            <person name="Guo F."/>
            <person name="Chen W."/>
            <person name="Ni D."/>
            <person name="Usadel B."/>
            <person name="Fernie A.R."/>
            <person name="Wen W."/>
        </authorList>
    </citation>
    <scope>NUCLEOTIDE SEQUENCE [LARGE SCALE GENOMIC DNA]</scope>
    <source>
        <strain evidence="11">cv. G240</strain>
    </source>
</reference>
<dbReference type="FunFam" id="1.10.510.10:FF:001106">
    <property type="entry name" value="Probable LRR receptor-like serine/threonine-protein kinase At1g29720"/>
    <property type="match status" value="1"/>
</dbReference>
<gene>
    <name evidence="10" type="ORF">HYC85_006486</name>
</gene>
<dbReference type="Pfam" id="PF07714">
    <property type="entry name" value="PK_Tyr_Ser-Thr"/>
    <property type="match status" value="1"/>
</dbReference>
<feature type="domain" description="Protein kinase" evidence="9">
    <location>
        <begin position="41"/>
        <end position="344"/>
    </location>
</feature>
<dbReference type="PANTHER" id="PTHR47973">
    <property type="entry name" value="CYSTEINE-RICH RECEPTOR-LIKE PROTEIN KINASE 3"/>
    <property type="match status" value="1"/>
</dbReference>
<evidence type="ECO:0000259" key="9">
    <source>
        <dbReference type="PROSITE" id="PS50011"/>
    </source>
</evidence>
<keyword evidence="11" id="KW-1185">Reference proteome</keyword>
<dbReference type="EMBL" id="JACBKZ010000003">
    <property type="protein sequence ID" value="KAF5953630.1"/>
    <property type="molecule type" value="Genomic_DNA"/>
</dbReference>
<dbReference type="InterPro" id="IPR000719">
    <property type="entry name" value="Prot_kinase_dom"/>
</dbReference>
<keyword evidence="2" id="KW-0808">Transferase</keyword>